<reference evidence="12 13" key="1">
    <citation type="submission" date="2010-04" db="EMBL/GenBank/DDBJ databases">
        <authorList>
            <person name="Qin X."/>
            <person name="Bachman B."/>
            <person name="Battles P."/>
            <person name="Bell A."/>
            <person name="Bess C."/>
            <person name="Bickham C."/>
            <person name="Chaboub L."/>
            <person name="Chen D."/>
            <person name="Coyle M."/>
            <person name="Deiros D.R."/>
            <person name="Dinh H."/>
            <person name="Forbes L."/>
            <person name="Fowler G."/>
            <person name="Francisco L."/>
            <person name="Fu Q."/>
            <person name="Gubbala S."/>
            <person name="Hale W."/>
            <person name="Han Y."/>
            <person name="Hemphill L."/>
            <person name="Highlander S.K."/>
            <person name="Hirani K."/>
            <person name="Hogues M."/>
            <person name="Jackson L."/>
            <person name="Jakkamsetti A."/>
            <person name="Javaid M."/>
            <person name="Jiang H."/>
            <person name="Korchina V."/>
            <person name="Kovar C."/>
            <person name="Lara F."/>
            <person name="Lee S."/>
            <person name="Mata R."/>
            <person name="Mathew T."/>
            <person name="Moen C."/>
            <person name="Morales K."/>
            <person name="Munidasa M."/>
            <person name="Nazareth L."/>
            <person name="Ngo R."/>
            <person name="Nguyen L."/>
            <person name="Okwuonu G."/>
            <person name="Ongeri F."/>
            <person name="Patil S."/>
            <person name="Petrosino J."/>
            <person name="Pham C."/>
            <person name="Pham P."/>
            <person name="Pu L.-L."/>
            <person name="Puazo M."/>
            <person name="Raj R."/>
            <person name="Reid J."/>
            <person name="Rouhana J."/>
            <person name="Saada N."/>
            <person name="Shang Y."/>
            <person name="Simmons D."/>
            <person name="Thornton R."/>
            <person name="Warren J."/>
            <person name="Weissenberger G."/>
            <person name="Zhang J."/>
            <person name="Zhang L."/>
            <person name="Zhou C."/>
            <person name="Zhu D."/>
            <person name="Muzny D."/>
            <person name="Worley K."/>
            <person name="Gibbs R."/>
        </authorList>
    </citation>
    <scope>NUCLEOTIDE SEQUENCE [LARGE SCALE GENOMIC DNA]</scope>
    <source>
        <strain evidence="12 13">ATCC 49030</strain>
    </source>
</reference>
<dbReference type="SUPFAM" id="SSF55874">
    <property type="entry name" value="ATPase domain of HSP90 chaperone/DNA topoisomerase II/histidine kinase"/>
    <property type="match status" value="1"/>
</dbReference>
<keyword evidence="8" id="KW-0902">Two-component regulatory system</keyword>
<dbReference type="OrthoDB" id="227596at2"/>
<dbReference type="GO" id="GO:0000155">
    <property type="term" value="F:phosphorelay sensor kinase activity"/>
    <property type="evidence" value="ECO:0007669"/>
    <property type="project" value="InterPro"/>
</dbReference>
<keyword evidence="4 12" id="KW-0808">Transferase</keyword>
<dbReference type="Gene3D" id="1.20.5.1930">
    <property type="match status" value="1"/>
</dbReference>
<keyword evidence="9" id="KW-0812">Transmembrane</keyword>
<evidence type="ECO:0000256" key="5">
    <source>
        <dbReference type="ARBA" id="ARBA00022741"/>
    </source>
</evidence>
<keyword evidence="9" id="KW-1133">Transmembrane helix</keyword>
<comment type="caution">
    <text evidence="12">The sequence shown here is derived from an EMBL/GenBank/DDBJ whole genome shotgun (WGS) entry which is preliminary data.</text>
</comment>
<comment type="catalytic activity">
    <reaction evidence="1">
        <text>ATP + protein L-histidine = ADP + protein N-phospho-L-histidine.</text>
        <dbReference type="EC" id="2.7.13.3"/>
    </reaction>
</comment>
<evidence type="ECO:0000313" key="13">
    <source>
        <dbReference type="Proteomes" id="UP000005714"/>
    </source>
</evidence>
<evidence type="ECO:0000256" key="6">
    <source>
        <dbReference type="ARBA" id="ARBA00022777"/>
    </source>
</evidence>
<keyword evidence="3" id="KW-0597">Phosphoprotein</keyword>
<dbReference type="GO" id="GO:0005524">
    <property type="term" value="F:ATP binding"/>
    <property type="evidence" value="ECO:0007669"/>
    <property type="project" value="UniProtKB-KW"/>
</dbReference>
<gene>
    <name evidence="12" type="ORF">HMPREF0183_0962</name>
</gene>
<dbReference type="EC" id="2.7.13.3" evidence="2"/>
<keyword evidence="13" id="KW-1185">Reference proteome</keyword>
<evidence type="ECO:0000256" key="1">
    <source>
        <dbReference type="ARBA" id="ARBA00000085"/>
    </source>
</evidence>
<evidence type="ECO:0000256" key="8">
    <source>
        <dbReference type="ARBA" id="ARBA00023012"/>
    </source>
</evidence>
<dbReference type="AlphaFoldDB" id="D4YM02"/>
<dbReference type="InterPro" id="IPR055558">
    <property type="entry name" value="DUF7134"/>
</dbReference>
<dbReference type="PANTHER" id="PTHR24421">
    <property type="entry name" value="NITRATE/NITRITE SENSOR PROTEIN NARX-RELATED"/>
    <property type="match status" value="1"/>
</dbReference>
<evidence type="ECO:0000256" key="7">
    <source>
        <dbReference type="ARBA" id="ARBA00022840"/>
    </source>
</evidence>
<dbReference type="InterPro" id="IPR036890">
    <property type="entry name" value="HATPase_C_sf"/>
</dbReference>
<dbReference type="CDD" id="cd16917">
    <property type="entry name" value="HATPase_UhpB-NarQ-NarX-like"/>
    <property type="match status" value="1"/>
</dbReference>
<organism evidence="12 13">
    <name type="scientific">Brevibacterium mcbrellneri ATCC 49030</name>
    <dbReference type="NCBI Taxonomy" id="585530"/>
    <lineage>
        <taxon>Bacteria</taxon>
        <taxon>Bacillati</taxon>
        <taxon>Actinomycetota</taxon>
        <taxon>Actinomycetes</taxon>
        <taxon>Micrococcales</taxon>
        <taxon>Brevibacteriaceae</taxon>
        <taxon>Brevibacterium</taxon>
    </lineage>
</organism>
<dbReference type="PANTHER" id="PTHR24421:SF10">
    <property type="entry name" value="NITRATE_NITRITE SENSOR PROTEIN NARQ"/>
    <property type="match status" value="1"/>
</dbReference>
<sequence>MEPFTSPATRDRLRAVWQGQPWAADLLLGALGGFLGAISRPTLSFVTYEQTVYSIIVFGCSVALTFRRIRPRLSLAAIGVLLVLHLVTVQELTLFAGAVCLIAAYTTQTQLFAPWRWGYVAVIYVGAAAAVLTSSTPAADSEWKVRLAIAAAAASLVTVALLAGTVRRTRKARYEDALERAAVLEARQTVERRLAATEERTRIAREMHDVLGHSLNTIAVQAEGARYLIRTDPDRTDQALAVIGRLSRTAVDDVRDLINVLGTDHDTEALTRPTPSLRDIGALISELQHTRAPIRLHVDGDLGAVPDQVGLAGYRIVQEGITNVVKHAYGAAASVRIVVHDRAVDLTILNTSPSQSQTTRRDGSHQGIIGMQERARALGGTFTAGPNPNTGGWCVSASLPWRQP</sequence>
<dbReference type="Gene3D" id="3.30.565.10">
    <property type="entry name" value="Histidine kinase-like ATPase, C-terminal domain"/>
    <property type="match status" value="1"/>
</dbReference>
<dbReference type="GO" id="GO:0016020">
    <property type="term" value="C:membrane"/>
    <property type="evidence" value="ECO:0007669"/>
    <property type="project" value="InterPro"/>
</dbReference>
<dbReference type="Pfam" id="PF23539">
    <property type="entry name" value="DUF7134"/>
    <property type="match status" value="1"/>
</dbReference>
<dbReference type="STRING" id="585530.HMPREF0183_0962"/>
<evidence type="ECO:0000259" key="10">
    <source>
        <dbReference type="Pfam" id="PF07730"/>
    </source>
</evidence>
<feature type="domain" description="Signal transduction histidine kinase subgroup 3 dimerisation and phosphoacceptor" evidence="10">
    <location>
        <begin position="199"/>
        <end position="262"/>
    </location>
</feature>
<protein>
    <recommendedName>
        <fullName evidence="2">histidine kinase</fullName>
        <ecNumber evidence="2">2.7.13.3</ecNumber>
    </recommendedName>
</protein>
<feature type="transmembrane region" description="Helical" evidence="9">
    <location>
        <begin position="117"/>
        <end position="135"/>
    </location>
</feature>
<evidence type="ECO:0000256" key="4">
    <source>
        <dbReference type="ARBA" id="ARBA00022679"/>
    </source>
</evidence>
<evidence type="ECO:0000256" key="9">
    <source>
        <dbReference type="SAM" id="Phobius"/>
    </source>
</evidence>
<dbReference type="Proteomes" id="UP000005714">
    <property type="component" value="Unassembled WGS sequence"/>
</dbReference>
<proteinExistence type="predicted"/>
<dbReference type="GO" id="GO:0046983">
    <property type="term" value="F:protein dimerization activity"/>
    <property type="evidence" value="ECO:0007669"/>
    <property type="project" value="InterPro"/>
</dbReference>
<keyword evidence="7" id="KW-0067">ATP-binding</keyword>
<keyword evidence="9" id="KW-0472">Membrane</keyword>
<dbReference type="EMBL" id="ADNU01000024">
    <property type="protein sequence ID" value="EFG47760.1"/>
    <property type="molecule type" value="Genomic_DNA"/>
</dbReference>
<feature type="transmembrane region" description="Helical" evidence="9">
    <location>
        <begin position="147"/>
        <end position="166"/>
    </location>
</feature>
<feature type="transmembrane region" description="Helical" evidence="9">
    <location>
        <begin position="51"/>
        <end position="69"/>
    </location>
</feature>
<dbReference type="eggNOG" id="COG4585">
    <property type="taxonomic scope" value="Bacteria"/>
</dbReference>
<evidence type="ECO:0000259" key="11">
    <source>
        <dbReference type="Pfam" id="PF23539"/>
    </source>
</evidence>
<dbReference type="InterPro" id="IPR050482">
    <property type="entry name" value="Sensor_HK_TwoCompSys"/>
</dbReference>
<feature type="domain" description="DUF7134" evidence="11">
    <location>
        <begin position="14"/>
        <end position="171"/>
    </location>
</feature>
<name>D4YM02_9MICO</name>
<evidence type="ECO:0000256" key="3">
    <source>
        <dbReference type="ARBA" id="ARBA00022553"/>
    </source>
</evidence>
<dbReference type="RefSeq" id="WP_005883301.1">
    <property type="nucleotide sequence ID" value="NZ_ADNU01000024.1"/>
</dbReference>
<keyword evidence="6 12" id="KW-0418">Kinase</keyword>
<accession>D4YM02</accession>
<dbReference type="InterPro" id="IPR011712">
    <property type="entry name" value="Sig_transdc_His_kin_sub3_dim/P"/>
</dbReference>
<feature type="transmembrane region" description="Helical" evidence="9">
    <location>
        <begin position="75"/>
        <end position="105"/>
    </location>
</feature>
<evidence type="ECO:0000256" key="2">
    <source>
        <dbReference type="ARBA" id="ARBA00012438"/>
    </source>
</evidence>
<evidence type="ECO:0000313" key="12">
    <source>
        <dbReference type="EMBL" id="EFG47760.1"/>
    </source>
</evidence>
<dbReference type="Pfam" id="PF07730">
    <property type="entry name" value="HisKA_3"/>
    <property type="match status" value="1"/>
</dbReference>
<feature type="transmembrane region" description="Helical" evidence="9">
    <location>
        <begin position="20"/>
        <end position="39"/>
    </location>
</feature>
<keyword evidence="5" id="KW-0547">Nucleotide-binding</keyword>